<dbReference type="CDD" id="cd06222">
    <property type="entry name" value="RNase_H_like"/>
    <property type="match status" value="1"/>
</dbReference>
<accession>A0A7J8XDB0</accession>
<dbReference type="AlphaFoldDB" id="A0A7J8XDB0"/>
<dbReference type="GO" id="GO:0003676">
    <property type="term" value="F:nucleic acid binding"/>
    <property type="evidence" value="ECO:0007669"/>
    <property type="project" value="InterPro"/>
</dbReference>
<feature type="domain" description="RNase H type-1" evidence="1">
    <location>
        <begin position="8"/>
        <end position="90"/>
    </location>
</feature>
<sequence>MGFDMVTEVSDVFQVKAQIVVEGLKLVWPKDFTQVEIDCDNAMLNDTIRNGFASINYITEVRLIHEWYTKDWKVKFRHVLKESNKVVDVVGKLNQLIILTNPSRYVRRLLEEDVHSSLHEEAFIRIHSSF</sequence>
<proteinExistence type="predicted"/>
<evidence type="ECO:0000313" key="3">
    <source>
        <dbReference type="Proteomes" id="UP000593577"/>
    </source>
</evidence>
<dbReference type="PANTHER" id="PTHR34023">
    <property type="entry name" value="RNASE H DOMAIN-CONTAINING PROTEIN"/>
    <property type="match status" value="1"/>
</dbReference>
<protein>
    <recommendedName>
        <fullName evidence="1">RNase H type-1 domain-containing protein</fullName>
    </recommendedName>
</protein>
<name>A0A7J8XDB0_GOSAI</name>
<dbReference type="Pfam" id="PF13456">
    <property type="entry name" value="RVT_3"/>
    <property type="match status" value="1"/>
</dbReference>
<dbReference type="InterPro" id="IPR044730">
    <property type="entry name" value="RNase_H-like_dom_plant"/>
</dbReference>
<dbReference type="PANTHER" id="PTHR34023:SF4">
    <property type="entry name" value="RNASE H TYPE-1 DOMAIN-CONTAINING PROTEIN"/>
    <property type="match status" value="1"/>
</dbReference>
<evidence type="ECO:0000259" key="1">
    <source>
        <dbReference type="Pfam" id="PF13456"/>
    </source>
</evidence>
<evidence type="ECO:0000313" key="2">
    <source>
        <dbReference type="EMBL" id="MBA0685253.1"/>
    </source>
</evidence>
<reference evidence="2 3" key="1">
    <citation type="journal article" date="2019" name="Genome Biol. Evol.">
        <title>Insights into the evolution of the New World diploid cottons (Gossypium, subgenus Houzingenia) based on genome sequencing.</title>
        <authorList>
            <person name="Grover C.E."/>
            <person name="Arick M.A. 2nd"/>
            <person name="Thrash A."/>
            <person name="Conover J.L."/>
            <person name="Sanders W.S."/>
            <person name="Peterson D.G."/>
            <person name="Frelichowski J.E."/>
            <person name="Scheffler J.A."/>
            <person name="Scheffler B.E."/>
            <person name="Wendel J.F."/>
        </authorList>
    </citation>
    <scope>NUCLEOTIDE SEQUENCE [LARGE SCALE GENOMIC DNA]</scope>
    <source>
        <strain evidence="2">185</strain>
        <tissue evidence="2">Leaf</tissue>
    </source>
</reference>
<organism evidence="2 3">
    <name type="scientific">Gossypium aridum</name>
    <name type="common">American cotton</name>
    <name type="synonym">Erioxylum aridum</name>
    <dbReference type="NCBI Taxonomy" id="34290"/>
    <lineage>
        <taxon>Eukaryota</taxon>
        <taxon>Viridiplantae</taxon>
        <taxon>Streptophyta</taxon>
        <taxon>Embryophyta</taxon>
        <taxon>Tracheophyta</taxon>
        <taxon>Spermatophyta</taxon>
        <taxon>Magnoliopsida</taxon>
        <taxon>eudicotyledons</taxon>
        <taxon>Gunneridae</taxon>
        <taxon>Pentapetalae</taxon>
        <taxon>rosids</taxon>
        <taxon>malvids</taxon>
        <taxon>Malvales</taxon>
        <taxon>Malvaceae</taxon>
        <taxon>Malvoideae</taxon>
        <taxon>Gossypium</taxon>
    </lineage>
</organism>
<dbReference type="Proteomes" id="UP000593577">
    <property type="component" value="Unassembled WGS sequence"/>
</dbReference>
<gene>
    <name evidence="2" type="ORF">Goari_012924</name>
</gene>
<dbReference type="GO" id="GO:0004523">
    <property type="term" value="F:RNA-DNA hybrid ribonuclease activity"/>
    <property type="evidence" value="ECO:0007669"/>
    <property type="project" value="InterPro"/>
</dbReference>
<keyword evidence="3" id="KW-1185">Reference proteome</keyword>
<dbReference type="InterPro" id="IPR002156">
    <property type="entry name" value="RNaseH_domain"/>
</dbReference>
<comment type="caution">
    <text evidence="2">The sequence shown here is derived from an EMBL/GenBank/DDBJ whole genome shotgun (WGS) entry which is preliminary data.</text>
</comment>
<dbReference type="EMBL" id="JABFAA010000007">
    <property type="protein sequence ID" value="MBA0685253.1"/>
    <property type="molecule type" value="Genomic_DNA"/>
</dbReference>